<feature type="chain" id="PRO_5034133850" evidence="1">
    <location>
        <begin position="29"/>
        <end position="498"/>
    </location>
</feature>
<name>A0A8H4PH80_9HYPO</name>
<dbReference type="Gene3D" id="3.80.10.10">
    <property type="entry name" value="Ribonuclease Inhibitor"/>
    <property type="match status" value="1"/>
</dbReference>
<reference evidence="2 3" key="1">
    <citation type="submission" date="2020-01" db="EMBL/GenBank/DDBJ databases">
        <title>Identification and distribution of gene clusters putatively required for synthesis of sphingolipid metabolism inhibitors in phylogenetically diverse species of the filamentous fungus Fusarium.</title>
        <authorList>
            <person name="Kim H.-S."/>
            <person name="Busman M."/>
            <person name="Brown D.W."/>
            <person name="Divon H."/>
            <person name="Uhlig S."/>
            <person name="Proctor R.H."/>
        </authorList>
    </citation>
    <scope>NUCLEOTIDE SEQUENCE [LARGE SCALE GENOMIC DNA]</scope>
    <source>
        <strain evidence="2 3">NRRL 20459</strain>
    </source>
</reference>
<sequence>MTSAASFNLLMRSLIILFPVAFIPGTHAHLPFFQDSCPTKIEAVIPHGSPFDTNPFDDIHAVHNAMKRCKTVTELNIRVGSLGCTDVFVRFDLPFALDGSDKYLSIPRVLRLEGYEFDNIEWQSITPDHLSWAEEDGSWPSSTSSNPFVRWVSDRYYHALLFVDWMKSQWHPMNHWHAFSGQAKDWYKWRHVSEAQRSKDNLALWLDAMDFSRIDTLSVKESRNVLVTPNGTTFFDRMPKELTSLKSLTVGGRWDDEESDDYTQDEPSQPPKALDFILAFPSESLTSLAWTESGTCDDAVIEAVLQHHGASLKYLEWTNSELDYDPRPILSTSQLQSLRNKTSQLTDLTIDLDRENNDWPYDKLATIAQSLPNLVNLTIYFNLEAERTKNKTAIISYTDFRNFERLPLAQPLLTTDAGREMFRFLQKSQLDSKLATVTFREGDWRSPRSSGWGWDESWKDNLQNWVSCSILGPDGLPLGDGEPSCQADKHYRGLFDTE</sequence>
<keyword evidence="1" id="KW-0732">Signal</keyword>
<dbReference type="Proteomes" id="UP000554235">
    <property type="component" value="Unassembled WGS sequence"/>
</dbReference>
<evidence type="ECO:0000256" key="1">
    <source>
        <dbReference type="SAM" id="SignalP"/>
    </source>
</evidence>
<keyword evidence="2" id="KW-0560">Oxidoreductase</keyword>
<evidence type="ECO:0000313" key="3">
    <source>
        <dbReference type="Proteomes" id="UP000554235"/>
    </source>
</evidence>
<dbReference type="InterPro" id="IPR032675">
    <property type="entry name" value="LRR_dom_sf"/>
</dbReference>
<comment type="caution">
    <text evidence="2">The sequence shown here is derived from an EMBL/GenBank/DDBJ whole genome shotgun (WGS) entry which is preliminary data.</text>
</comment>
<proteinExistence type="predicted"/>
<dbReference type="GO" id="GO:0004497">
    <property type="term" value="F:monooxygenase activity"/>
    <property type="evidence" value="ECO:0007669"/>
    <property type="project" value="UniProtKB-KW"/>
</dbReference>
<evidence type="ECO:0000313" key="2">
    <source>
        <dbReference type="EMBL" id="KAF4471108.1"/>
    </source>
</evidence>
<protein>
    <submittedName>
        <fullName evidence="2">Cytochrome p450 monooxygenase</fullName>
    </submittedName>
</protein>
<dbReference type="OrthoDB" id="3945550at2759"/>
<accession>A0A8H4PH80</accession>
<organism evidence="2 3">
    <name type="scientific">Fusarium albosuccineum</name>
    <dbReference type="NCBI Taxonomy" id="1237068"/>
    <lineage>
        <taxon>Eukaryota</taxon>
        <taxon>Fungi</taxon>
        <taxon>Dikarya</taxon>
        <taxon>Ascomycota</taxon>
        <taxon>Pezizomycotina</taxon>
        <taxon>Sordariomycetes</taxon>
        <taxon>Hypocreomycetidae</taxon>
        <taxon>Hypocreales</taxon>
        <taxon>Nectriaceae</taxon>
        <taxon>Fusarium</taxon>
        <taxon>Fusarium decemcellulare species complex</taxon>
    </lineage>
</organism>
<keyword evidence="3" id="KW-1185">Reference proteome</keyword>
<feature type="signal peptide" evidence="1">
    <location>
        <begin position="1"/>
        <end position="28"/>
    </location>
</feature>
<dbReference type="AlphaFoldDB" id="A0A8H4PH80"/>
<keyword evidence="2" id="KW-0503">Monooxygenase</keyword>
<gene>
    <name evidence="2" type="ORF">FALBO_1975</name>
</gene>
<dbReference type="EMBL" id="JAADYS010000249">
    <property type="protein sequence ID" value="KAF4471108.1"/>
    <property type="molecule type" value="Genomic_DNA"/>
</dbReference>